<evidence type="ECO:0000313" key="1">
    <source>
        <dbReference type="EMBL" id="RHZ79735.1"/>
    </source>
</evidence>
<name>A0A397IUQ0_9GLOM</name>
<dbReference type="OrthoDB" id="2358230at2759"/>
<dbReference type="EMBL" id="PQFF01000132">
    <property type="protein sequence ID" value="RHZ79735.1"/>
    <property type="molecule type" value="Genomic_DNA"/>
</dbReference>
<proteinExistence type="predicted"/>
<organism evidence="1 2">
    <name type="scientific">Diversispora epigaea</name>
    <dbReference type="NCBI Taxonomy" id="1348612"/>
    <lineage>
        <taxon>Eukaryota</taxon>
        <taxon>Fungi</taxon>
        <taxon>Fungi incertae sedis</taxon>
        <taxon>Mucoromycota</taxon>
        <taxon>Glomeromycotina</taxon>
        <taxon>Glomeromycetes</taxon>
        <taxon>Diversisporales</taxon>
        <taxon>Diversisporaceae</taxon>
        <taxon>Diversispora</taxon>
    </lineage>
</organism>
<keyword evidence="2" id="KW-1185">Reference proteome</keyword>
<gene>
    <name evidence="1" type="ORF">Glove_141g94</name>
</gene>
<protein>
    <submittedName>
        <fullName evidence="1">Uncharacterized protein</fullName>
    </submittedName>
</protein>
<evidence type="ECO:0000313" key="2">
    <source>
        <dbReference type="Proteomes" id="UP000266861"/>
    </source>
</evidence>
<comment type="caution">
    <text evidence="1">The sequence shown here is derived from an EMBL/GenBank/DDBJ whole genome shotgun (WGS) entry which is preliminary data.</text>
</comment>
<accession>A0A397IUQ0</accession>
<sequence>MFAVKLEFWKSSEYAYTQSILQQLSIPRCQPSQWCDEDIMNSLYKHHLKKQTIANVNWLQLFKEWKSCGNIIEINTALDQCLAINKKGSNGIRRILSIIANKFSYEELQSKLEISSNTINMARKYAILNGPGGQQIDKPKITHNPPLSKEIENQFQAFFFG</sequence>
<dbReference type="AlphaFoldDB" id="A0A397IUQ0"/>
<reference evidence="1 2" key="1">
    <citation type="submission" date="2018-08" db="EMBL/GenBank/DDBJ databases">
        <title>Genome and evolution of the arbuscular mycorrhizal fungus Diversispora epigaea (formerly Glomus versiforme) and its bacterial endosymbionts.</title>
        <authorList>
            <person name="Sun X."/>
            <person name="Fei Z."/>
            <person name="Harrison M."/>
        </authorList>
    </citation>
    <scope>NUCLEOTIDE SEQUENCE [LARGE SCALE GENOMIC DNA]</scope>
    <source>
        <strain evidence="1 2">IT104</strain>
    </source>
</reference>
<dbReference type="Proteomes" id="UP000266861">
    <property type="component" value="Unassembled WGS sequence"/>
</dbReference>